<organism evidence="1 2">
    <name type="scientific">Brassica cretica</name>
    <name type="common">Mustard</name>
    <dbReference type="NCBI Taxonomy" id="69181"/>
    <lineage>
        <taxon>Eukaryota</taxon>
        <taxon>Viridiplantae</taxon>
        <taxon>Streptophyta</taxon>
        <taxon>Embryophyta</taxon>
        <taxon>Tracheophyta</taxon>
        <taxon>Spermatophyta</taxon>
        <taxon>Magnoliopsida</taxon>
        <taxon>eudicotyledons</taxon>
        <taxon>Gunneridae</taxon>
        <taxon>Pentapetalae</taxon>
        <taxon>rosids</taxon>
        <taxon>malvids</taxon>
        <taxon>Brassicales</taxon>
        <taxon>Brassicaceae</taxon>
        <taxon>Brassiceae</taxon>
        <taxon>Brassica</taxon>
    </lineage>
</organism>
<proteinExistence type="predicted"/>
<reference evidence="1 2" key="1">
    <citation type="journal article" date="2020" name="BMC Genomics">
        <title>Intraspecific diversification of the crop wild relative Brassica cretica Lam. using demographic model selection.</title>
        <authorList>
            <person name="Kioukis A."/>
            <person name="Michalopoulou V.A."/>
            <person name="Briers L."/>
            <person name="Pirintsos S."/>
            <person name="Studholme D.J."/>
            <person name="Pavlidis P."/>
            <person name="Sarris P.F."/>
        </authorList>
    </citation>
    <scope>NUCLEOTIDE SEQUENCE [LARGE SCALE GENOMIC DNA]</scope>
    <source>
        <strain evidence="2">cv. PFS-1207/04</strain>
    </source>
</reference>
<keyword evidence="2" id="KW-1185">Reference proteome</keyword>
<comment type="caution">
    <text evidence="1">The sequence shown here is derived from an EMBL/GenBank/DDBJ whole genome shotgun (WGS) entry which is preliminary data.</text>
</comment>
<protein>
    <submittedName>
        <fullName evidence="1">Uncharacterized protein</fullName>
    </submittedName>
</protein>
<evidence type="ECO:0000313" key="2">
    <source>
        <dbReference type="Proteomes" id="UP000266723"/>
    </source>
</evidence>
<evidence type="ECO:0000313" key="1">
    <source>
        <dbReference type="EMBL" id="KAF3527955.1"/>
    </source>
</evidence>
<sequence>MGSRCYDCRRTHGPWVLRFLGTFGPCNDQTSWVSYDWISSGDPGVGWTILIILGPRGLFLGNPWVLDPEALKPGIKVLKGPHSAILGDTTLGTCWGIVFYRSEAGHYRVPVLHAASGLKGAGVGENPSARLCYFPRLEK</sequence>
<gene>
    <name evidence="1" type="ORF">DY000_02040733</name>
</gene>
<name>A0ABQ7B711_BRACR</name>
<dbReference type="Proteomes" id="UP000266723">
    <property type="component" value="Unassembled WGS sequence"/>
</dbReference>
<accession>A0ABQ7B711</accession>
<dbReference type="EMBL" id="QGKV02001507">
    <property type="protein sequence ID" value="KAF3527955.1"/>
    <property type="molecule type" value="Genomic_DNA"/>
</dbReference>